<name>A0AAN7N6Z8_MYCAM</name>
<sequence length="184" mass="20527">MTWRVLATRRSKTQLSCGTFQAGGAGLCEPHEDQQGQAEDPAPVSVKTGEWMGLEQPYGGLGLVDKKLDVSRQCALVAQKAKCILGYITRSVASRSTELWGPHHKKDMDLFEQVQSRATKMIQGLEHLSYEDRLRELGLLSLEMRRLWGDLIAAFPYIKGAYKKDGDNFLRRFVVTGQGATVLN</sequence>
<evidence type="ECO:0000313" key="1">
    <source>
        <dbReference type="EMBL" id="KAK4809737.1"/>
    </source>
</evidence>
<protein>
    <submittedName>
        <fullName evidence="1">Uncharacterized protein</fullName>
    </submittedName>
</protein>
<dbReference type="Proteomes" id="UP001333110">
    <property type="component" value="Unassembled WGS sequence"/>
</dbReference>
<proteinExistence type="predicted"/>
<evidence type="ECO:0000313" key="2">
    <source>
        <dbReference type="Proteomes" id="UP001333110"/>
    </source>
</evidence>
<comment type="caution">
    <text evidence="1">The sequence shown here is derived from an EMBL/GenBank/DDBJ whole genome shotgun (WGS) entry which is preliminary data.</text>
</comment>
<dbReference type="AlphaFoldDB" id="A0AAN7N6Z8"/>
<dbReference type="EMBL" id="JAUNZN010000020">
    <property type="protein sequence ID" value="KAK4809737.1"/>
    <property type="molecule type" value="Genomic_DNA"/>
</dbReference>
<reference evidence="1 2" key="1">
    <citation type="journal article" date="2023" name="J. Hered.">
        <title>Chromosome-level genome of the wood stork (Mycteria americana) provides insight into avian chromosome evolution.</title>
        <authorList>
            <person name="Flamio R. Jr."/>
            <person name="Ramstad K.M."/>
        </authorList>
    </citation>
    <scope>NUCLEOTIDE SEQUENCE [LARGE SCALE GENOMIC DNA]</scope>
    <source>
        <strain evidence="1">JAX WOST 10</strain>
    </source>
</reference>
<keyword evidence="2" id="KW-1185">Reference proteome</keyword>
<accession>A0AAN7N6Z8</accession>
<organism evidence="1 2">
    <name type="scientific">Mycteria americana</name>
    <name type="common">Wood stork</name>
    <dbReference type="NCBI Taxonomy" id="33587"/>
    <lineage>
        <taxon>Eukaryota</taxon>
        <taxon>Metazoa</taxon>
        <taxon>Chordata</taxon>
        <taxon>Craniata</taxon>
        <taxon>Vertebrata</taxon>
        <taxon>Euteleostomi</taxon>
        <taxon>Archelosauria</taxon>
        <taxon>Archosauria</taxon>
        <taxon>Dinosauria</taxon>
        <taxon>Saurischia</taxon>
        <taxon>Theropoda</taxon>
        <taxon>Coelurosauria</taxon>
        <taxon>Aves</taxon>
        <taxon>Neognathae</taxon>
        <taxon>Neoaves</taxon>
        <taxon>Aequornithes</taxon>
        <taxon>Ciconiiformes</taxon>
        <taxon>Ciconiidae</taxon>
        <taxon>Mycteria</taxon>
    </lineage>
</organism>
<gene>
    <name evidence="1" type="ORF">QYF61_007105</name>
</gene>